<evidence type="ECO:0000313" key="2">
    <source>
        <dbReference type="Proteomes" id="UP001386955"/>
    </source>
</evidence>
<accession>A0AAN9XP20</accession>
<dbReference type="AlphaFoldDB" id="A0AAN9XP20"/>
<name>A0AAN9XP20_PSOTE</name>
<dbReference type="Proteomes" id="UP001386955">
    <property type="component" value="Unassembled WGS sequence"/>
</dbReference>
<organism evidence="1 2">
    <name type="scientific">Psophocarpus tetragonolobus</name>
    <name type="common">Winged bean</name>
    <name type="synonym">Dolichos tetragonolobus</name>
    <dbReference type="NCBI Taxonomy" id="3891"/>
    <lineage>
        <taxon>Eukaryota</taxon>
        <taxon>Viridiplantae</taxon>
        <taxon>Streptophyta</taxon>
        <taxon>Embryophyta</taxon>
        <taxon>Tracheophyta</taxon>
        <taxon>Spermatophyta</taxon>
        <taxon>Magnoliopsida</taxon>
        <taxon>eudicotyledons</taxon>
        <taxon>Gunneridae</taxon>
        <taxon>Pentapetalae</taxon>
        <taxon>rosids</taxon>
        <taxon>fabids</taxon>
        <taxon>Fabales</taxon>
        <taxon>Fabaceae</taxon>
        <taxon>Papilionoideae</taxon>
        <taxon>50 kb inversion clade</taxon>
        <taxon>NPAAA clade</taxon>
        <taxon>indigoferoid/millettioid clade</taxon>
        <taxon>Phaseoleae</taxon>
        <taxon>Psophocarpus</taxon>
    </lineage>
</organism>
<comment type="caution">
    <text evidence="1">The sequence shown here is derived from an EMBL/GenBank/DDBJ whole genome shotgun (WGS) entry which is preliminary data.</text>
</comment>
<sequence length="91" mass="10431">MKSLRESEAGYGRVEKCNIYFMNEKKEVYVIELDYGTERESWILAPYAVAGMKCVGVSVRRRELRASSVRICVLSVKKTLFLLLENVGNHV</sequence>
<keyword evidence="2" id="KW-1185">Reference proteome</keyword>
<gene>
    <name evidence="1" type="ORF">VNO78_11951</name>
</gene>
<dbReference type="EMBL" id="JAYMYS010000003">
    <property type="protein sequence ID" value="KAK7400689.1"/>
    <property type="molecule type" value="Genomic_DNA"/>
</dbReference>
<evidence type="ECO:0000313" key="1">
    <source>
        <dbReference type="EMBL" id="KAK7400689.1"/>
    </source>
</evidence>
<proteinExistence type="predicted"/>
<protein>
    <submittedName>
        <fullName evidence="1">Uncharacterized protein</fullName>
    </submittedName>
</protein>
<reference evidence="1 2" key="1">
    <citation type="submission" date="2024-01" db="EMBL/GenBank/DDBJ databases">
        <title>The genomes of 5 underutilized Papilionoideae crops provide insights into root nodulation and disease resistanc.</title>
        <authorList>
            <person name="Jiang F."/>
        </authorList>
    </citation>
    <scope>NUCLEOTIDE SEQUENCE [LARGE SCALE GENOMIC DNA]</scope>
    <source>
        <strain evidence="1">DUOXIRENSHENG_FW03</strain>
        <tissue evidence="1">Leaves</tissue>
    </source>
</reference>